<evidence type="ECO:0000256" key="2">
    <source>
        <dbReference type="ARBA" id="ARBA00022448"/>
    </source>
</evidence>
<dbReference type="AlphaFoldDB" id="A0A8H4EV80"/>
<dbReference type="GO" id="GO:0006874">
    <property type="term" value="P:intracellular calcium ion homeostasis"/>
    <property type="evidence" value="ECO:0007669"/>
    <property type="project" value="TreeGrafter"/>
</dbReference>
<dbReference type="GO" id="GO:0015369">
    <property type="term" value="F:calcium:proton antiporter activity"/>
    <property type="evidence" value="ECO:0007669"/>
    <property type="project" value="TreeGrafter"/>
</dbReference>
<evidence type="ECO:0000313" key="9">
    <source>
        <dbReference type="EMBL" id="KAF0557945.1"/>
    </source>
</evidence>
<evidence type="ECO:0000259" key="8">
    <source>
        <dbReference type="Pfam" id="PF01699"/>
    </source>
</evidence>
<evidence type="ECO:0000256" key="6">
    <source>
        <dbReference type="ARBA" id="ARBA00023136"/>
    </source>
</evidence>
<evidence type="ECO:0000256" key="4">
    <source>
        <dbReference type="ARBA" id="ARBA00022989"/>
    </source>
</evidence>
<dbReference type="GO" id="GO:0012505">
    <property type="term" value="C:endomembrane system"/>
    <property type="evidence" value="ECO:0007669"/>
    <property type="project" value="UniProtKB-SubCell"/>
</dbReference>
<evidence type="ECO:0000256" key="5">
    <source>
        <dbReference type="ARBA" id="ARBA00023065"/>
    </source>
</evidence>
<keyword evidence="3 7" id="KW-0812">Transmembrane</keyword>
<dbReference type="InterPro" id="IPR004837">
    <property type="entry name" value="NaCa_Exmemb"/>
</dbReference>
<keyword evidence="2" id="KW-0813">Transport</keyword>
<gene>
    <name evidence="9" type="ORF">F8M41_011755</name>
</gene>
<dbReference type="InterPro" id="IPR004713">
    <property type="entry name" value="CaH_exchang"/>
</dbReference>
<evidence type="ECO:0000256" key="7">
    <source>
        <dbReference type="SAM" id="Phobius"/>
    </source>
</evidence>
<dbReference type="GO" id="GO:0000329">
    <property type="term" value="C:fungal-type vacuole membrane"/>
    <property type="evidence" value="ECO:0007669"/>
    <property type="project" value="TreeGrafter"/>
</dbReference>
<dbReference type="EMBL" id="WTPW01000025">
    <property type="protein sequence ID" value="KAF0557945.1"/>
    <property type="molecule type" value="Genomic_DNA"/>
</dbReference>
<proteinExistence type="predicted"/>
<feature type="transmembrane region" description="Helical" evidence="7">
    <location>
        <begin position="21"/>
        <end position="43"/>
    </location>
</feature>
<feature type="domain" description="Sodium/calcium exchanger membrane region" evidence="8">
    <location>
        <begin position="77"/>
        <end position="129"/>
    </location>
</feature>
<evidence type="ECO:0000256" key="3">
    <source>
        <dbReference type="ARBA" id="ARBA00022692"/>
    </source>
</evidence>
<evidence type="ECO:0000256" key="1">
    <source>
        <dbReference type="ARBA" id="ARBA00004127"/>
    </source>
</evidence>
<keyword evidence="4 7" id="KW-1133">Transmembrane helix</keyword>
<protein>
    <submittedName>
        <fullName evidence="9">Calcium/proton exchanger</fullName>
    </submittedName>
</protein>
<organism evidence="9 10">
    <name type="scientific">Gigaspora margarita</name>
    <dbReference type="NCBI Taxonomy" id="4874"/>
    <lineage>
        <taxon>Eukaryota</taxon>
        <taxon>Fungi</taxon>
        <taxon>Fungi incertae sedis</taxon>
        <taxon>Mucoromycota</taxon>
        <taxon>Glomeromycotina</taxon>
        <taxon>Glomeromycetes</taxon>
        <taxon>Diversisporales</taxon>
        <taxon>Gigasporaceae</taxon>
        <taxon>Gigaspora</taxon>
    </lineage>
</organism>
<comment type="caution">
    <text evidence="9">The sequence shown here is derived from an EMBL/GenBank/DDBJ whole genome shotgun (WGS) entry which is preliminary data.</text>
</comment>
<dbReference type="PANTHER" id="PTHR31503:SF22">
    <property type="entry name" value="VACUOLAR CALCIUM ION TRANSPORTER"/>
    <property type="match status" value="1"/>
</dbReference>
<dbReference type="PANTHER" id="PTHR31503">
    <property type="entry name" value="VACUOLAR CALCIUM ION TRANSPORTER"/>
    <property type="match status" value="1"/>
</dbReference>
<dbReference type="OrthoDB" id="1699231at2759"/>
<feature type="transmembrane region" description="Helical" evidence="7">
    <location>
        <begin position="71"/>
        <end position="92"/>
    </location>
</feature>
<keyword evidence="5" id="KW-0406">Ion transport</keyword>
<sequence length="131" mass="14412">MDASRLSRFSKTPTFSSSIKTLLNSSSVNLLLIFVPFGIVYGYSCFHGGSLSQNHNKYYKGESKAKPKTTLYVTIPVLIFLTTIVIICANYLSKSIVGLAESWNISIKFIGLILIPNVDNASDYLNSIAHV</sequence>
<dbReference type="Proteomes" id="UP000439903">
    <property type="component" value="Unassembled WGS sequence"/>
</dbReference>
<keyword evidence="6 7" id="KW-0472">Membrane</keyword>
<accession>A0A8H4EV80</accession>
<name>A0A8H4EV80_GIGMA</name>
<dbReference type="Pfam" id="PF01699">
    <property type="entry name" value="Na_Ca_ex"/>
    <property type="match status" value="1"/>
</dbReference>
<comment type="subcellular location">
    <subcellularLocation>
        <location evidence="1">Endomembrane system</location>
        <topology evidence="1">Multi-pass membrane protein</topology>
    </subcellularLocation>
</comment>
<evidence type="ECO:0000313" key="10">
    <source>
        <dbReference type="Proteomes" id="UP000439903"/>
    </source>
</evidence>
<keyword evidence="10" id="KW-1185">Reference proteome</keyword>
<reference evidence="9 10" key="1">
    <citation type="journal article" date="2019" name="Environ. Microbiol.">
        <title>At the nexus of three kingdoms: the genome of the mycorrhizal fungus Gigaspora margarita provides insights into plant, endobacterial and fungal interactions.</title>
        <authorList>
            <person name="Venice F."/>
            <person name="Ghignone S."/>
            <person name="Salvioli di Fossalunga A."/>
            <person name="Amselem J."/>
            <person name="Novero M."/>
            <person name="Xianan X."/>
            <person name="Sedzielewska Toro K."/>
            <person name="Morin E."/>
            <person name="Lipzen A."/>
            <person name="Grigoriev I.V."/>
            <person name="Henrissat B."/>
            <person name="Martin F.M."/>
            <person name="Bonfante P."/>
        </authorList>
    </citation>
    <scope>NUCLEOTIDE SEQUENCE [LARGE SCALE GENOMIC DNA]</scope>
    <source>
        <strain evidence="9 10">BEG34</strain>
    </source>
</reference>